<keyword evidence="2" id="KW-1185">Reference proteome</keyword>
<proteinExistence type="predicted"/>
<dbReference type="AlphaFoldDB" id="A0A8J2UIR8"/>
<comment type="caution">
    <text evidence="1">The sequence shown here is derived from an EMBL/GenBank/DDBJ whole genome shotgun (WGS) entry which is preliminary data.</text>
</comment>
<dbReference type="Proteomes" id="UP000607559">
    <property type="component" value="Unassembled WGS sequence"/>
</dbReference>
<evidence type="ECO:0000313" key="1">
    <source>
        <dbReference type="EMBL" id="GGB23676.1"/>
    </source>
</evidence>
<accession>A0A8J2UIR8</accession>
<reference evidence="1" key="2">
    <citation type="submission" date="2020-09" db="EMBL/GenBank/DDBJ databases">
        <authorList>
            <person name="Sun Q."/>
            <person name="Zhou Y."/>
        </authorList>
    </citation>
    <scope>NUCLEOTIDE SEQUENCE</scope>
    <source>
        <strain evidence="1">CGMCC 1.15448</strain>
    </source>
</reference>
<sequence length="83" mass="8732">MLEWEAALVVEGERGGCTDDGRSSGGWKAGAGLAGPPGLTGVEAMAKLQTKSITASESAGRQMDKRFMACAAFMNKKRQKLKV</sequence>
<gene>
    <name evidence="1" type="ORF">GCM10011511_54420</name>
</gene>
<name>A0A8J2UIR8_9BACT</name>
<protein>
    <submittedName>
        <fullName evidence="1">Uncharacterized protein</fullName>
    </submittedName>
</protein>
<dbReference type="EMBL" id="BMJC01000007">
    <property type="protein sequence ID" value="GGB23676.1"/>
    <property type="molecule type" value="Genomic_DNA"/>
</dbReference>
<evidence type="ECO:0000313" key="2">
    <source>
        <dbReference type="Proteomes" id="UP000607559"/>
    </source>
</evidence>
<reference evidence="1" key="1">
    <citation type="journal article" date="2014" name="Int. J. Syst. Evol. Microbiol.">
        <title>Complete genome sequence of Corynebacterium casei LMG S-19264T (=DSM 44701T), isolated from a smear-ripened cheese.</title>
        <authorList>
            <consortium name="US DOE Joint Genome Institute (JGI-PGF)"/>
            <person name="Walter F."/>
            <person name="Albersmeier A."/>
            <person name="Kalinowski J."/>
            <person name="Ruckert C."/>
        </authorList>
    </citation>
    <scope>NUCLEOTIDE SEQUENCE</scope>
    <source>
        <strain evidence="1">CGMCC 1.15448</strain>
    </source>
</reference>
<organism evidence="1 2">
    <name type="scientific">Puia dinghuensis</name>
    <dbReference type="NCBI Taxonomy" id="1792502"/>
    <lineage>
        <taxon>Bacteria</taxon>
        <taxon>Pseudomonadati</taxon>
        <taxon>Bacteroidota</taxon>
        <taxon>Chitinophagia</taxon>
        <taxon>Chitinophagales</taxon>
        <taxon>Chitinophagaceae</taxon>
        <taxon>Puia</taxon>
    </lineage>
</organism>